<dbReference type="SUPFAM" id="SSF103473">
    <property type="entry name" value="MFS general substrate transporter"/>
    <property type="match status" value="1"/>
</dbReference>
<feature type="transmembrane region" description="Helical" evidence="7">
    <location>
        <begin position="360"/>
        <end position="377"/>
    </location>
</feature>
<evidence type="ECO:0000256" key="1">
    <source>
        <dbReference type="ARBA" id="ARBA00004651"/>
    </source>
</evidence>
<feature type="transmembrane region" description="Helical" evidence="7">
    <location>
        <begin position="235"/>
        <end position="256"/>
    </location>
</feature>
<feature type="transmembrane region" description="Helical" evidence="7">
    <location>
        <begin position="268"/>
        <end position="286"/>
    </location>
</feature>
<feature type="domain" description="Major facilitator superfamily (MFS) profile" evidence="8">
    <location>
        <begin position="5"/>
        <end position="381"/>
    </location>
</feature>
<dbReference type="InterPro" id="IPR036259">
    <property type="entry name" value="MFS_trans_sf"/>
</dbReference>
<evidence type="ECO:0000256" key="3">
    <source>
        <dbReference type="ARBA" id="ARBA00022475"/>
    </source>
</evidence>
<evidence type="ECO:0000259" key="8">
    <source>
        <dbReference type="PROSITE" id="PS50850"/>
    </source>
</evidence>
<comment type="subcellular location">
    <subcellularLocation>
        <location evidence="1">Cell membrane</location>
        <topology evidence="1">Multi-pass membrane protein</topology>
    </subcellularLocation>
</comment>
<dbReference type="Pfam" id="PF07690">
    <property type="entry name" value="MFS_1"/>
    <property type="match status" value="1"/>
</dbReference>
<protein>
    <submittedName>
        <fullName evidence="9">MFS transporter</fullName>
    </submittedName>
</protein>
<dbReference type="GO" id="GO:0005886">
    <property type="term" value="C:plasma membrane"/>
    <property type="evidence" value="ECO:0007669"/>
    <property type="project" value="UniProtKB-SubCell"/>
</dbReference>
<sequence>MKKIGVLLLAVGAFVMGSAELIVGGILNVISDDLNISVSLAGQLITAFSLAFAIGTPIIVSLTSRVKRKSLVLYSLAVFLLGNLTTYLSTDFRLLLLSRVLVGLGAGVYTVVAFGSAAKLVSRDQVGRAISAIVLAISLSMVIGNPLGIAVAQLWDWRAIFAGLSGLALIILILIMKKMPEVEGDSPVPFFRQFAVLKNLVIALGFIFSFFFTTSASIINSYIAPYIQNTLRLDTAELGCMMLALGLFSVIGSRAGGAWTDRWGAPRSIYAGLSLFLATSALLPFMSGSTMAGLLFLLVWMFAMATSIPAIQTYFIGLAPDNSNLVLGMNMSILHLGVAIGAGIGGVAVDALSTVEYHPWLSSVSAAISLVVAAFSIRKSREEGRQTPTSPASL</sequence>
<dbReference type="PANTHER" id="PTHR43124:SF10">
    <property type="entry name" value="PURINE EFFLUX PUMP PBUE"/>
    <property type="match status" value="1"/>
</dbReference>
<feature type="transmembrane region" description="Helical" evidence="7">
    <location>
        <begin position="129"/>
        <end position="151"/>
    </location>
</feature>
<dbReference type="InterPro" id="IPR011701">
    <property type="entry name" value="MFS"/>
</dbReference>
<dbReference type="Gene3D" id="1.20.1250.20">
    <property type="entry name" value="MFS general substrate transporter like domains"/>
    <property type="match status" value="2"/>
</dbReference>
<feature type="transmembrane region" description="Helical" evidence="7">
    <location>
        <begin position="327"/>
        <end position="348"/>
    </location>
</feature>
<organism evidence="9 10">
    <name type="scientific">Cohnella terricola</name>
    <dbReference type="NCBI Taxonomy" id="1289167"/>
    <lineage>
        <taxon>Bacteria</taxon>
        <taxon>Bacillati</taxon>
        <taxon>Bacillota</taxon>
        <taxon>Bacilli</taxon>
        <taxon>Bacillales</taxon>
        <taxon>Paenibacillaceae</taxon>
        <taxon>Cohnella</taxon>
    </lineage>
</organism>
<dbReference type="OrthoDB" id="2727100at2"/>
<name>A0A559JQR8_9BACL</name>
<keyword evidence="2" id="KW-0813">Transport</keyword>
<dbReference type="GO" id="GO:0022857">
    <property type="term" value="F:transmembrane transporter activity"/>
    <property type="evidence" value="ECO:0007669"/>
    <property type="project" value="InterPro"/>
</dbReference>
<evidence type="ECO:0000256" key="7">
    <source>
        <dbReference type="SAM" id="Phobius"/>
    </source>
</evidence>
<feature type="transmembrane region" description="Helical" evidence="7">
    <location>
        <begin position="196"/>
        <end position="223"/>
    </location>
</feature>
<dbReference type="CDD" id="cd17324">
    <property type="entry name" value="MFS_NepI_like"/>
    <property type="match status" value="1"/>
</dbReference>
<reference evidence="9 10" key="1">
    <citation type="submission" date="2019-07" db="EMBL/GenBank/DDBJ databases">
        <authorList>
            <person name="Kim J."/>
        </authorList>
    </citation>
    <scope>NUCLEOTIDE SEQUENCE [LARGE SCALE GENOMIC DNA]</scope>
    <source>
        <strain evidence="9 10">G13</strain>
    </source>
</reference>
<keyword evidence="6 7" id="KW-0472">Membrane</keyword>
<keyword evidence="5 7" id="KW-1133">Transmembrane helix</keyword>
<keyword evidence="3" id="KW-1003">Cell membrane</keyword>
<dbReference type="PROSITE" id="PS50850">
    <property type="entry name" value="MFS"/>
    <property type="match status" value="1"/>
</dbReference>
<proteinExistence type="predicted"/>
<dbReference type="PANTHER" id="PTHR43124">
    <property type="entry name" value="PURINE EFFLUX PUMP PBUE"/>
    <property type="match status" value="1"/>
</dbReference>
<keyword evidence="10" id="KW-1185">Reference proteome</keyword>
<comment type="caution">
    <text evidence="9">The sequence shown here is derived from an EMBL/GenBank/DDBJ whole genome shotgun (WGS) entry which is preliminary data.</text>
</comment>
<feature type="transmembrane region" description="Helical" evidence="7">
    <location>
        <begin position="40"/>
        <end position="59"/>
    </location>
</feature>
<feature type="transmembrane region" description="Helical" evidence="7">
    <location>
        <begin position="96"/>
        <end position="117"/>
    </location>
</feature>
<accession>A0A559JQR8</accession>
<evidence type="ECO:0000256" key="4">
    <source>
        <dbReference type="ARBA" id="ARBA00022692"/>
    </source>
</evidence>
<dbReference type="InterPro" id="IPR050189">
    <property type="entry name" value="MFS_Efflux_Transporters"/>
</dbReference>
<dbReference type="RefSeq" id="WP_144699867.1">
    <property type="nucleotide sequence ID" value="NZ_VNJJ01000003.1"/>
</dbReference>
<feature type="transmembrane region" description="Helical" evidence="7">
    <location>
        <begin position="157"/>
        <end position="175"/>
    </location>
</feature>
<evidence type="ECO:0000313" key="10">
    <source>
        <dbReference type="Proteomes" id="UP000316330"/>
    </source>
</evidence>
<dbReference type="InterPro" id="IPR020846">
    <property type="entry name" value="MFS_dom"/>
</dbReference>
<dbReference type="AlphaFoldDB" id="A0A559JQR8"/>
<gene>
    <name evidence="9" type="ORF">FPZ45_07150</name>
</gene>
<dbReference type="Proteomes" id="UP000316330">
    <property type="component" value="Unassembled WGS sequence"/>
</dbReference>
<evidence type="ECO:0000256" key="2">
    <source>
        <dbReference type="ARBA" id="ARBA00022448"/>
    </source>
</evidence>
<feature type="transmembrane region" description="Helical" evidence="7">
    <location>
        <begin position="71"/>
        <end position="90"/>
    </location>
</feature>
<evidence type="ECO:0000313" key="9">
    <source>
        <dbReference type="EMBL" id="TVY02207.1"/>
    </source>
</evidence>
<evidence type="ECO:0000256" key="5">
    <source>
        <dbReference type="ARBA" id="ARBA00022989"/>
    </source>
</evidence>
<evidence type="ECO:0000256" key="6">
    <source>
        <dbReference type="ARBA" id="ARBA00023136"/>
    </source>
</evidence>
<keyword evidence="4 7" id="KW-0812">Transmembrane</keyword>
<feature type="transmembrane region" description="Helical" evidence="7">
    <location>
        <begin position="292"/>
        <end position="315"/>
    </location>
</feature>
<dbReference type="EMBL" id="VNJJ01000003">
    <property type="protein sequence ID" value="TVY02207.1"/>
    <property type="molecule type" value="Genomic_DNA"/>
</dbReference>